<name>A0A1B1CPK0_RHILE</name>
<protein>
    <submittedName>
        <fullName evidence="1">Uncharacterized protein</fullName>
    </submittedName>
</protein>
<proteinExistence type="predicted"/>
<gene>
    <name evidence="1" type="ORF">BA011_37180</name>
</gene>
<dbReference type="EMBL" id="CP016292">
    <property type="protein sequence ID" value="ANP91705.1"/>
    <property type="molecule type" value="Genomic_DNA"/>
</dbReference>
<dbReference type="AlphaFoldDB" id="A0A1B1CPK0"/>
<dbReference type="Proteomes" id="UP000092691">
    <property type="component" value="Plasmid unnamed4"/>
</dbReference>
<organism evidence="1 2">
    <name type="scientific">Rhizobium leguminosarum</name>
    <dbReference type="NCBI Taxonomy" id="384"/>
    <lineage>
        <taxon>Bacteria</taxon>
        <taxon>Pseudomonadati</taxon>
        <taxon>Pseudomonadota</taxon>
        <taxon>Alphaproteobacteria</taxon>
        <taxon>Hyphomicrobiales</taxon>
        <taxon>Rhizobiaceae</taxon>
        <taxon>Rhizobium/Agrobacterium group</taxon>
        <taxon>Rhizobium</taxon>
    </lineage>
</organism>
<keyword evidence="1" id="KW-0614">Plasmid</keyword>
<reference evidence="1 2" key="1">
    <citation type="submission" date="2016-06" db="EMBL/GenBank/DDBJ databases">
        <title>Microsymbionts genomes from the relict species Vavilovia formosa.</title>
        <authorList>
            <person name="Chirak E."/>
            <person name="Kimeklis A."/>
            <person name="Andronov E."/>
        </authorList>
    </citation>
    <scope>NUCLEOTIDE SEQUENCE [LARGE SCALE GENOMIC DNA]</scope>
    <source>
        <strain evidence="1 2">Vaf10</strain>
        <plasmid evidence="2">Plasmid unnamed4</plasmid>
    </source>
</reference>
<geneLocation type="plasmid" evidence="1 2">
    <name>unnamed4</name>
</geneLocation>
<accession>A0A1B1CPK0</accession>
<sequence length="64" mass="6747">MKSFATEPRDVAAFSVAANFAAMFASTRAVLGRHAACGDFIHGGDTGTTNSFPMTTDRQTKSFA</sequence>
<evidence type="ECO:0000313" key="1">
    <source>
        <dbReference type="EMBL" id="ANP91705.1"/>
    </source>
</evidence>
<evidence type="ECO:0000313" key="2">
    <source>
        <dbReference type="Proteomes" id="UP000092691"/>
    </source>
</evidence>